<dbReference type="SUPFAM" id="SSF52743">
    <property type="entry name" value="Subtilisin-like"/>
    <property type="match status" value="1"/>
</dbReference>
<dbReference type="InterPro" id="IPR000209">
    <property type="entry name" value="Peptidase_S8/S53_dom"/>
</dbReference>
<sequence>MRTRLLTGLVTASLLAACSTSPQVQTPAPEASAPTVDVPTDATVPQPTAPAGDVNALLLAKTSKLSSALSAVAAAGSTVQGLGAATAATADGGDVRLGSRRLLNAAAGRVTVDALPTGTPEDLLASLQGLGLTAGSTYAGLVSGVLPVSALTAAAALPELRSMRLAVATTNQLHGQAFQVPSQGLTISQGDVAQRSDIARQKYRVSGAGVTVGALSDSYNCAKKPLTTAPDDIRNGDLPKGGVQVIEEIDAESCQAGASDEGRGMLQIIHDVAPAAKLSFATAFSGQAGFANNILRLADAGADVIVDDVSYFAEPYFQDGVVAQAVDRVARQGVSYFSSAGNQARQSYEGAYRPSGQTFNGCELNDFNAGSSVDTLQSITIAPGADVLIFLQWDQPFASVSRAGRGSASDVDLLLFDDKGKLLVTDERTGQFPVSADDNVDGDPVEAVQYINYTKAPIKVNLAMTLCSGPEPKVLKWIDYGSGANVEYDTKSPTSFGHHNAVGGAGVGAARFYRTPAFGQTPPLLEAFSSAGGIPILYDLNGRRLATPEQRQQPRFTAPDGANTTFFGQLTFGDGTPIDGDAFPNFFGTSAAAPHAAGVAALMLDGVTQYGGASRPADIYRALGATAVDMKTTGFDADSGAGLIQADKAIERIISTTP</sequence>
<evidence type="ECO:0000256" key="1">
    <source>
        <dbReference type="ARBA" id="ARBA00022670"/>
    </source>
</evidence>
<dbReference type="PROSITE" id="PS00138">
    <property type="entry name" value="SUBTILASE_SER"/>
    <property type="match status" value="1"/>
</dbReference>
<dbReference type="CDD" id="cd05562">
    <property type="entry name" value="Peptidases_S53_like"/>
    <property type="match status" value="1"/>
</dbReference>
<evidence type="ECO:0000256" key="2">
    <source>
        <dbReference type="ARBA" id="ARBA00022801"/>
    </source>
</evidence>
<keyword evidence="2" id="KW-0378">Hydrolase</keyword>
<feature type="chain" id="PRO_5046870694" evidence="4">
    <location>
        <begin position="25"/>
        <end position="658"/>
    </location>
</feature>
<evidence type="ECO:0000256" key="3">
    <source>
        <dbReference type="ARBA" id="ARBA00022825"/>
    </source>
</evidence>
<evidence type="ECO:0000256" key="4">
    <source>
        <dbReference type="SAM" id="SignalP"/>
    </source>
</evidence>
<name>A0ABV7ZFF0_9DEIO</name>
<evidence type="ECO:0000313" key="6">
    <source>
        <dbReference type="EMBL" id="MFC3834841.1"/>
    </source>
</evidence>
<gene>
    <name evidence="6" type="ORF">ACFOSB_18435</name>
</gene>
<dbReference type="EMBL" id="JBHRZG010000024">
    <property type="protein sequence ID" value="MFC3834841.1"/>
    <property type="molecule type" value="Genomic_DNA"/>
</dbReference>
<keyword evidence="7" id="KW-1185">Reference proteome</keyword>
<dbReference type="InterPro" id="IPR034075">
    <property type="entry name" value="Glr3161-like_dom"/>
</dbReference>
<evidence type="ECO:0000259" key="5">
    <source>
        <dbReference type="Pfam" id="PF00082"/>
    </source>
</evidence>
<dbReference type="InterPro" id="IPR015500">
    <property type="entry name" value="Peptidase_S8_subtilisin-rel"/>
</dbReference>
<keyword evidence="3" id="KW-0720">Serine protease</keyword>
<organism evidence="6 7">
    <name type="scientific">Deinococcus rufus</name>
    <dbReference type="NCBI Taxonomy" id="2136097"/>
    <lineage>
        <taxon>Bacteria</taxon>
        <taxon>Thermotogati</taxon>
        <taxon>Deinococcota</taxon>
        <taxon>Deinococci</taxon>
        <taxon>Deinococcales</taxon>
        <taxon>Deinococcaceae</taxon>
        <taxon>Deinococcus</taxon>
    </lineage>
</organism>
<keyword evidence="4" id="KW-0732">Signal</keyword>
<dbReference type="RefSeq" id="WP_380103250.1">
    <property type="nucleotide sequence ID" value="NZ_JBHRZG010000024.1"/>
</dbReference>
<dbReference type="Pfam" id="PF00082">
    <property type="entry name" value="Peptidase_S8"/>
    <property type="match status" value="1"/>
</dbReference>
<evidence type="ECO:0000313" key="7">
    <source>
        <dbReference type="Proteomes" id="UP001595803"/>
    </source>
</evidence>
<accession>A0ABV7ZFF0</accession>
<comment type="caution">
    <text evidence="6">The sequence shown here is derived from an EMBL/GenBank/DDBJ whole genome shotgun (WGS) entry which is preliminary data.</text>
</comment>
<dbReference type="InterPro" id="IPR036852">
    <property type="entry name" value="Peptidase_S8/S53_dom_sf"/>
</dbReference>
<dbReference type="PROSITE" id="PS51257">
    <property type="entry name" value="PROKAR_LIPOPROTEIN"/>
    <property type="match status" value="1"/>
</dbReference>
<dbReference type="Proteomes" id="UP001595803">
    <property type="component" value="Unassembled WGS sequence"/>
</dbReference>
<keyword evidence="1" id="KW-0645">Protease</keyword>
<dbReference type="PRINTS" id="PR00723">
    <property type="entry name" value="SUBTILISIN"/>
</dbReference>
<reference evidence="7" key="1">
    <citation type="journal article" date="2019" name="Int. J. Syst. Evol. Microbiol.">
        <title>The Global Catalogue of Microorganisms (GCM) 10K type strain sequencing project: providing services to taxonomists for standard genome sequencing and annotation.</title>
        <authorList>
            <consortium name="The Broad Institute Genomics Platform"/>
            <consortium name="The Broad Institute Genome Sequencing Center for Infectious Disease"/>
            <person name="Wu L."/>
            <person name="Ma J."/>
        </authorList>
    </citation>
    <scope>NUCLEOTIDE SEQUENCE [LARGE SCALE GENOMIC DNA]</scope>
    <source>
        <strain evidence="7">CCTCC AB 2017081</strain>
    </source>
</reference>
<feature type="domain" description="Peptidase S8/S53" evidence="5">
    <location>
        <begin position="580"/>
        <end position="642"/>
    </location>
</feature>
<proteinExistence type="predicted"/>
<protein>
    <submittedName>
        <fullName evidence="6">S8 family serine peptidase</fullName>
    </submittedName>
</protein>
<dbReference type="InterPro" id="IPR023828">
    <property type="entry name" value="Peptidase_S8_Ser-AS"/>
</dbReference>
<dbReference type="Gene3D" id="3.40.50.200">
    <property type="entry name" value="Peptidase S8/S53 domain"/>
    <property type="match status" value="2"/>
</dbReference>
<feature type="signal peptide" evidence="4">
    <location>
        <begin position="1"/>
        <end position="24"/>
    </location>
</feature>